<dbReference type="EMBL" id="WBZB01000071">
    <property type="protein sequence ID" value="KAB3524893.1"/>
    <property type="molecule type" value="Genomic_DNA"/>
</dbReference>
<proteinExistence type="predicted"/>
<protein>
    <submittedName>
        <fullName evidence="1">Uncharacterized protein</fullName>
    </submittedName>
</protein>
<name>A0A833HL39_9FIRM</name>
<dbReference type="Proteomes" id="UP000465601">
    <property type="component" value="Unassembled WGS sequence"/>
</dbReference>
<gene>
    <name evidence="1" type="ORF">F8153_15580</name>
</gene>
<organism evidence="1 2">
    <name type="scientific">Alkaliphilus serpentinus</name>
    <dbReference type="NCBI Taxonomy" id="1482731"/>
    <lineage>
        <taxon>Bacteria</taxon>
        <taxon>Bacillati</taxon>
        <taxon>Bacillota</taxon>
        <taxon>Clostridia</taxon>
        <taxon>Peptostreptococcales</taxon>
        <taxon>Natronincolaceae</taxon>
        <taxon>Alkaliphilus</taxon>
    </lineage>
</organism>
<sequence length="522" mass="60974">MILSYLKARYEDTFNMNELVLEVNKQIGTSYNSIKPGMTTLFSDILYNEPSLYWNRDIRLKTYTELTNLLVNNRSSINELPDESIEHFLIGYKAYIEITETLSILDGFGEDDHIKARMHYIPTYTTLVEGCLTNLYRAIILFLNETTTKDFASQKKLRGILDVLASNGFEFLTSDINVNIRNAINHGGIVIRRGSIGYEIHFTYTESRMPKTDILKIYELKEVLDKIYDLCSAVILSSIQFIQENFDLIKIGFTEPNKLHFDILALNLSYPTSRCNYISLSPDGKQINLDFVVKDIKRTKISELATFILPIVYNKYPDFDQYMILVSNERTNTCWIRYKKTELMDIINRKRSFAEVLKDCIERKDFVYWEPSDESINEMEVKYHRFNNFYFEDWNIKNIQDVSTIDSKKLKAEVFVGEDFDRSKIMSIANKTIEQLKSLKNVAQPTMRVKHGDMEADSIYLNIFRSDGRRGKNLLPNNTNFVCMIDYNLSGDTTLKFGGVTKSIWIQYRHERVGKIRLAWRE</sequence>
<evidence type="ECO:0000313" key="1">
    <source>
        <dbReference type="EMBL" id="KAB3524893.1"/>
    </source>
</evidence>
<reference evidence="1 2" key="1">
    <citation type="submission" date="2019-10" db="EMBL/GenBank/DDBJ databases">
        <title>Alkaliphilus serpentinus sp. nov. and Alkaliphilus pronyensis sp. nov., two novel anaerobic alkaliphilic species isolated from the serpentinized-hosted hydrothermal field of the Prony Bay (New Caledonia).</title>
        <authorList>
            <person name="Postec A."/>
        </authorList>
    </citation>
    <scope>NUCLEOTIDE SEQUENCE [LARGE SCALE GENOMIC DNA]</scope>
    <source>
        <strain evidence="1 2">LacT</strain>
    </source>
</reference>
<keyword evidence="2" id="KW-1185">Reference proteome</keyword>
<evidence type="ECO:0000313" key="2">
    <source>
        <dbReference type="Proteomes" id="UP000465601"/>
    </source>
</evidence>
<accession>A0A833HL39</accession>
<dbReference type="OrthoDB" id="1836944at2"/>
<comment type="caution">
    <text evidence="1">The sequence shown here is derived from an EMBL/GenBank/DDBJ whole genome shotgun (WGS) entry which is preliminary data.</text>
</comment>
<dbReference type="AlphaFoldDB" id="A0A833HL39"/>
<dbReference type="RefSeq" id="WP_151867275.1">
    <property type="nucleotide sequence ID" value="NZ_WBZB01000071.1"/>
</dbReference>